<organism evidence="4 5">
    <name type="scientific">Corynebacterium pseudokroppenstedtii</name>
    <dbReference type="NCBI Taxonomy" id="2804917"/>
    <lineage>
        <taxon>Bacteria</taxon>
        <taxon>Bacillati</taxon>
        <taxon>Actinomycetota</taxon>
        <taxon>Actinomycetes</taxon>
        <taxon>Mycobacteriales</taxon>
        <taxon>Corynebacteriaceae</taxon>
        <taxon>Corynebacterium</taxon>
    </lineage>
</organism>
<dbReference type="Gene3D" id="1.10.530.10">
    <property type="match status" value="1"/>
</dbReference>
<evidence type="ECO:0000313" key="5">
    <source>
        <dbReference type="Proteomes" id="UP001174314"/>
    </source>
</evidence>
<dbReference type="KEGG" id="cpsk:Q0N40_02290"/>
<dbReference type="NCBIfam" id="TIGR02675">
    <property type="entry name" value="tape_meas_nterm"/>
    <property type="match status" value="1"/>
</dbReference>
<sequence>MAANFDVGTGWVSIVPKMGNFSQVRKQLDKAIVAPSQSWGEQMGNKITSGLKKTVKVGAIAVTAAAGVSAGKAFSDGFNRLASTDRAEKALEGLGYKGNEITQIMGNVNKSIEGTSFLMGDTAQVASVMLGSGIKPGQELQDTLSHVADAAAHSNTSISEMGSIWSKVAARGHVDGEVMAQLMDRGIGLQDQLAKQMGVSKDAVADMVSSGKVSFADFSQAMDSMFHGAAQKQRETFQGSMEYMKAMASHVTAEIIQPLYNGMIPVFNAISDGFAGLEGKLGPIAQQISNAIAPVFEHLANDVIPAVFSAIDSINVDTVMGAFGPLKEGLAQMGPLLEQLAQAAIRVVAALAPAIPPLAAVLVAIVNGTLPALTALLNALVPIITSVIVPAITALSNELAKHPQLAAAAANGFMLWAEAFVPLNRGFKAVKAGAGIMEAFGPRIGIIVKSLFNIGNALKSVIGVGRIIFTGLRTLPALMSAIFSTNPVGVIMTAIGLLITGITLFLTKTQAGQAILASVGSALQAFWEWLQPVFESIGTWLSTAWSAISSFFSQAASVIGTIVPYVVSVLLTPIMIQVEIAKAAILLAFNLIKAGWDLLVTGMVALWESVLHPMWDFMGMVVSTLWSAVLQPIFSLIGAAWNMLLSGMAAVWNGVLQPAWNLMGAVLQGLWNGILQPIFTAIGAVWSAVVNGIKAVIDNVLIPAWRGMSDFISMIVDRFVKPAFDRMSDGVRTVQHWFEVAADGIKHAWTSVWDTIRDIAKKIAGVAYNNAILPAWNAIANVTGVQKLDRVNFATGGVMPGYTPGRDVHTFFSPTAGVLNLSGGEAVMRPEWTRAVGGPAAVARMNALARSGRGSGLSVGFADGGVIGGIKHAAGKAWEVTDDVLDKAMELGSDFANAAKRLFFGKIDAVKGRLGIGRGTSLAKSVAPAYLTKGADNAWNWLKEKVSEVAKKVKERLSVGGNVEMYRGLVERLLREKGQPVSLVNSVLRRMQQESGGNPHAINNWDSNAAKGTPSKGLMQTINPTFQSYKDPGYDDIWDPESNIRASMNYALATYGSLSAAYDRAGGYKRGGVLPAFLRDSGGILPNNSIAVNTSGDSEWVLSSQQMQDFAQGMTEASQHMDETAQAFADGVEAWLNGEEDRIGAPIEWGAQFLGDILSDVTEDLGSPWGIDGTKAPDILDNQGRVKVSVAGPADDPGRSVLPPVEVHVNMNGDNMTVSSDDVRRGVNQALADYQRRIEALERGVQINTFTTPMVV</sequence>
<gene>
    <name evidence="4" type="ORF">Q0N40_02290</name>
</gene>
<feature type="transmembrane region" description="Helical" evidence="1">
    <location>
        <begin position="551"/>
        <end position="571"/>
    </location>
</feature>
<dbReference type="EMBL" id="CP137757">
    <property type="protein sequence ID" value="WPF25400.1"/>
    <property type="molecule type" value="Genomic_DNA"/>
</dbReference>
<keyword evidence="5" id="KW-1185">Reference proteome</keyword>
<proteinExistence type="predicted"/>
<dbReference type="Pfam" id="PF01464">
    <property type="entry name" value="SLT"/>
    <property type="match status" value="1"/>
</dbReference>
<dbReference type="SUPFAM" id="SSF53955">
    <property type="entry name" value="Lysozyme-like"/>
    <property type="match status" value="1"/>
</dbReference>
<dbReference type="Pfam" id="PF20155">
    <property type="entry name" value="TMP_3"/>
    <property type="match status" value="1"/>
</dbReference>
<evidence type="ECO:0000259" key="2">
    <source>
        <dbReference type="Pfam" id="PF01464"/>
    </source>
</evidence>
<dbReference type="CDD" id="cd13402">
    <property type="entry name" value="LT_TF-like"/>
    <property type="match status" value="1"/>
</dbReference>
<dbReference type="InterPro" id="IPR008258">
    <property type="entry name" value="Transglycosylase_SLT_dom_1"/>
</dbReference>
<dbReference type="Proteomes" id="UP001174314">
    <property type="component" value="Chromosome"/>
</dbReference>
<dbReference type="RefSeq" id="WP_221924392.1">
    <property type="nucleotide sequence ID" value="NZ_CP137757.1"/>
</dbReference>
<feature type="transmembrane region" description="Helical" evidence="1">
    <location>
        <begin position="583"/>
        <end position="605"/>
    </location>
</feature>
<evidence type="ECO:0000256" key="1">
    <source>
        <dbReference type="SAM" id="Phobius"/>
    </source>
</evidence>
<feature type="transmembrane region" description="Helical" evidence="1">
    <location>
        <begin position="373"/>
        <end position="393"/>
    </location>
</feature>
<evidence type="ECO:0000259" key="3">
    <source>
        <dbReference type="Pfam" id="PF20155"/>
    </source>
</evidence>
<feature type="transmembrane region" description="Helical" evidence="1">
    <location>
        <begin position="343"/>
        <end position="366"/>
    </location>
</feature>
<dbReference type="InterPro" id="IPR023346">
    <property type="entry name" value="Lysozyme-like_dom_sf"/>
</dbReference>
<keyword evidence="1" id="KW-0812">Transmembrane</keyword>
<feature type="transmembrane region" description="Helical" evidence="1">
    <location>
        <begin position="488"/>
        <end position="507"/>
    </location>
</feature>
<feature type="transmembrane region" description="Helical" evidence="1">
    <location>
        <begin position="617"/>
        <end position="641"/>
    </location>
</feature>
<feature type="domain" description="Transglycosylase SLT" evidence="2">
    <location>
        <begin position="991"/>
        <end position="1061"/>
    </location>
</feature>
<keyword evidence="1" id="KW-0472">Membrane</keyword>
<dbReference type="AlphaFoldDB" id="A0AAU0PYT5"/>
<protein>
    <submittedName>
        <fullName evidence="4">Tape measure protein</fullName>
    </submittedName>
</protein>
<feature type="domain" description="Tape measure protein N-terminal" evidence="3">
    <location>
        <begin position="79"/>
        <end position="255"/>
    </location>
</feature>
<evidence type="ECO:0000313" key="4">
    <source>
        <dbReference type="EMBL" id="WPF25400.1"/>
    </source>
</evidence>
<reference evidence="4 5" key="1">
    <citation type="submission" date="2023-10" db="EMBL/GenBank/DDBJ databases">
        <title>complete genome sequence of Corynebacterium pseudokroppenstedtii P15-C1.</title>
        <authorList>
            <person name="Bruggemann H."/>
            <person name="Poehlein A."/>
        </authorList>
    </citation>
    <scope>NUCLEOTIDE SEQUENCE [LARGE SCALE GENOMIC DNA]</scope>
    <source>
        <strain evidence="4 5">P15_C1</strain>
    </source>
</reference>
<name>A0AAU0PYT5_9CORY</name>
<dbReference type="InterPro" id="IPR013491">
    <property type="entry name" value="Tape_meas_N"/>
</dbReference>
<accession>A0AAU0PYT5</accession>
<keyword evidence="1" id="KW-1133">Transmembrane helix</keyword>
<feature type="transmembrane region" description="Helical" evidence="1">
    <location>
        <begin position="405"/>
        <end position="423"/>
    </location>
</feature>